<dbReference type="RefSeq" id="WP_192753391.1">
    <property type="nucleotide sequence ID" value="NZ_BAABJL010000088.1"/>
</dbReference>
<proteinExistence type="predicted"/>
<accession>A0A927N6L0</accession>
<feature type="region of interest" description="Disordered" evidence="1">
    <location>
        <begin position="146"/>
        <end position="192"/>
    </location>
</feature>
<dbReference type="EMBL" id="JADBEM010000001">
    <property type="protein sequence ID" value="MBE1609912.1"/>
    <property type="molecule type" value="Genomic_DNA"/>
</dbReference>
<feature type="compositionally biased region" description="Low complexity" evidence="1">
    <location>
        <begin position="177"/>
        <end position="192"/>
    </location>
</feature>
<gene>
    <name evidence="2" type="ORF">HEB94_006760</name>
</gene>
<feature type="compositionally biased region" description="Basic residues" evidence="1">
    <location>
        <begin position="147"/>
        <end position="163"/>
    </location>
</feature>
<sequence length="192" mass="20416">MATTSPTPALTADHIDLLVSAASSWHILASRTLVAFARNSLEKHVLVATATEAGRLLRAENTAAVQWLAERGRTRVVDRAVLGSYTHRPVDHLDPVEVIKAAHVAQVLCSPSPTWEGSATQRLLAAVITAGTHRLQGYAEAPWSWSRPKRRGGRPVRVARRCRPPGGARAGLDHPRAAAGALDDGAAGDCHG</sequence>
<evidence type="ECO:0000256" key="1">
    <source>
        <dbReference type="SAM" id="MobiDB-lite"/>
    </source>
</evidence>
<name>A0A927N6L0_9ACTN</name>
<dbReference type="AlphaFoldDB" id="A0A927N6L0"/>
<evidence type="ECO:0000313" key="2">
    <source>
        <dbReference type="EMBL" id="MBE1609912.1"/>
    </source>
</evidence>
<reference evidence="2" key="1">
    <citation type="submission" date="2020-10" db="EMBL/GenBank/DDBJ databases">
        <title>Sequencing the genomes of 1000 actinobacteria strains.</title>
        <authorList>
            <person name="Klenk H.-P."/>
        </authorList>
    </citation>
    <scope>NUCLEOTIDE SEQUENCE</scope>
    <source>
        <strain evidence="2">DSM 45354</strain>
    </source>
</reference>
<protein>
    <submittedName>
        <fullName evidence="2">Uncharacterized protein</fullName>
    </submittedName>
</protein>
<dbReference type="Proteomes" id="UP000638648">
    <property type="component" value="Unassembled WGS sequence"/>
</dbReference>
<keyword evidence="3" id="KW-1185">Reference proteome</keyword>
<comment type="caution">
    <text evidence="2">The sequence shown here is derived from an EMBL/GenBank/DDBJ whole genome shotgun (WGS) entry which is preliminary data.</text>
</comment>
<organism evidence="2 3">
    <name type="scientific">Actinopolymorpha pittospori</name>
    <dbReference type="NCBI Taxonomy" id="648752"/>
    <lineage>
        <taxon>Bacteria</taxon>
        <taxon>Bacillati</taxon>
        <taxon>Actinomycetota</taxon>
        <taxon>Actinomycetes</taxon>
        <taxon>Propionibacteriales</taxon>
        <taxon>Actinopolymorphaceae</taxon>
        <taxon>Actinopolymorpha</taxon>
    </lineage>
</organism>
<evidence type="ECO:0000313" key="3">
    <source>
        <dbReference type="Proteomes" id="UP000638648"/>
    </source>
</evidence>